<evidence type="ECO:0000256" key="6">
    <source>
        <dbReference type="ARBA" id="ARBA00023242"/>
    </source>
</evidence>
<dbReference type="Gramene" id="AUR62024095-RA">
    <property type="protein sequence ID" value="AUR62024095-RA:cds"/>
    <property type="gene ID" value="AUR62024095"/>
</dbReference>
<keyword evidence="6" id="KW-0539">Nucleus</keyword>
<evidence type="ECO:0000313" key="13">
    <source>
        <dbReference type="EnsemblPlants" id="AUR62024095-RA:cds"/>
    </source>
</evidence>
<dbReference type="PROSITE" id="PS50934">
    <property type="entry name" value="SWIRM"/>
    <property type="match status" value="1"/>
</dbReference>
<feature type="compositionally biased region" description="Pro residues" evidence="8">
    <location>
        <begin position="8"/>
        <end position="22"/>
    </location>
</feature>
<evidence type="ECO:0000259" key="10">
    <source>
        <dbReference type="PROSITE" id="PS50934"/>
    </source>
</evidence>
<feature type="domain" description="Myb-like" evidence="9">
    <location>
        <begin position="126"/>
        <end position="171"/>
    </location>
</feature>
<proteinExistence type="predicted"/>
<sequence length="379" mass="42698">SAPTKTDPTPPLPALETIPPPSDPKKSPDFVTVPSYSRWFKWNEIDDCEVRHMPEFFEGNSASKNPNVYKYYRNAIVSNFRSNPSKKLTFTEHDLVLCARCYVRGNYQVGVNSSEFRRVEISEPVKTDWTDKETLHLLEAVMHYRDDWKRVAEHVGGRTEKECIARFIKLSFWEKFAEPAGMGEEESMSSKGQVDAESGTEPPAKKLHLSPLADASNPIMAQAAFLSALAGIEVSEATATAAVATLYNTDRLISSSKGSGQLQVHSMKVQDPAIEASGGIICTPEEARVEAESLLKQEEDEFLKSIAVIIEDKMKEIQDKIDRFEEKDLQLERERHQLQQMKHQLFIDKLTLLFNKAAASKSAENFTEEIVRTELPSSR</sequence>
<feature type="domain" description="SWIRM" evidence="10">
    <location>
        <begin position="31"/>
        <end position="92"/>
    </location>
</feature>
<feature type="coiled-coil region" evidence="7">
    <location>
        <begin position="307"/>
        <end position="344"/>
    </location>
</feature>
<dbReference type="PROSITE" id="PS50090">
    <property type="entry name" value="MYB_LIKE"/>
    <property type="match status" value="1"/>
</dbReference>
<dbReference type="InterPro" id="IPR009057">
    <property type="entry name" value="Homeodomain-like_sf"/>
</dbReference>
<dbReference type="PROSITE" id="PS51293">
    <property type="entry name" value="SANT"/>
    <property type="match status" value="1"/>
</dbReference>
<evidence type="ECO:0000259" key="9">
    <source>
        <dbReference type="PROSITE" id="PS50090"/>
    </source>
</evidence>
<dbReference type="Gene3D" id="1.10.10.10">
    <property type="entry name" value="Winged helix-like DNA-binding domain superfamily/Winged helix DNA-binding domain"/>
    <property type="match status" value="1"/>
</dbReference>
<dbReference type="Pfam" id="PF04433">
    <property type="entry name" value="SWIRM"/>
    <property type="match status" value="1"/>
</dbReference>
<dbReference type="Pfam" id="PF16495">
    <property type="entry name" value="SWIRM-assoc_1"/>
    <property type="match status" value="1"/>
</dbReference>
<dbReference type="InterPro" id="IPR032451">
    <property type="entry name" value="SMARCC_C"/>
</dbReference>
<comment type="subcellular location">
    <subcellularLocation>
        <location evidence="1">Nucleus</location>
    </subcellularLocation>
</comment>
<keyword evidence="7" id="KW-0175">Coiled coil</keyword>
<keyword evidence="4" id="KW-0238">DNA-binding</keyword>
<evidence type="ECO:0000256" key="1">
    <source>
        <dbReference type="ARBA" id="ARBA00004123"/>
    </source>
</evidence>
<dbReference type="InterPro" id="IPR036388">
    <property type="entry name" value="WH-like_DNA-bd_sf"/>
</dbReference>
<accession>A0A803M6M2</accession>
<dbReference type="EnsemblPlants" id="AUR62024095-RA">
    <property type="protein sequence ID" value="AUR62024095-RA:cds"/>
    <property type="gene ID" value="AUR62024095"/>
</dbReference>
<name>A0A803M6M2_CHEQI</name>
<dbReference type="PANTHER" id="PTHR12802">
    <property type="entry name" value="SWI/SNF COMPLEX-RELATED"/>
    <property type="match status" value="1"/>
</dbReference>
<keyword evidence="3" id="KW-0805">Transcription regulation</keyword>
<feature type="domain" description="SANT" evidence="11">
    <location>
        <begin position="124"/>
        <end position="175"/>
    </location>
</feature>
<dbReference type="OMA" id="QEDECQN"/>
<dbReference type="PROSITE" id="PS51294">
    <property type="entry name" value="HTH_MYB"/>
    <property type="match status" value="1"/>
</dbReference>
<dbReference type="Gene3D" id="1.10.10.60">
    <property type="entry name" value="Homeodomain-like"/>
    <property type="match status" value="1"/>
</dbReference>
<dbReference type="GO" id="GO:0005634">
    <property type="term" value="C:nucleus"/>
    <property type="evidence" value="ECO:0007669"/>
    <property type="project" value="UniProtKB-SubCell"/>
</dbReference>
<keyword evidence="14" id="KW-1185">Reference proteome</keyword>
<dbReference type="SUPFAM" id="SSF46689">
    <property type="entry name" value="Homeodomain-like"/>
    <property type="match status" value="2"/>
</dbReference>
<evidence type="ECO:0000259" key="12">
    <source>
        <dbReference type="PROSITE" id="PS51294"/>
    </source>
</evidence>
<dbReference type="InterPro" id="IPR001005">
    <property type="entry name" value="SANT/Myb"/>
</dbReference>
<evidence type="ECO:0000256" key="8">
    <source>
        <dbReference type="SAM" id="MobiDB-lite"/>
    </source>
</evidence>
<reference evidence="13" key="2">
    <citation type="submission" date="2021-03" db="UniProtKB">
        <authorList>
            <consortium name="EnsemblPlants"/>
        </authorList>
    </citation>
    <scope>IDENTIFICATION</scope>
</reference>
<keyword evidence="2" id="KW-0217">Developmental protein</keyword>
<protein>
    <submittedName>
        <fullName evidence="13">Uncharacterized protein</fullName>
    </submittedName>
</protein>
<dbReference type="InterPro" id="IPR017884">
    <property type="entry name" value="SANT_dom"/>
</dbReference>
<organism evidence="13 14">
    <name type="scientific">Chenopodium quinoa</name>
    <name type="common">Quinoa</name>
    <dbReference type="NCBI Taxonomy" id="63459"/>
    <lineage>
        <taxon>Eukaryota</taxon>
        <taxon>Viridiplantae</taxon>
        <taxon>Streptophyta</taxon>
        <taxon>Embryophyta</taxon>
        <taxon>Tracheophyta</taxon>
        <taxon>Spermatophyta</taxon>
        <taxon>Magnoliopsida</taxon>
        <taxon>eudicotyledons</taxon>
        <taxon>Gunneridae</taxon>
        <taxon>Pentapetalae</taxon>
        <taxon>Caryophyllales</taxon>
        <taxon>Chenopodiaceae</taxon>
        <taxon>Chenopodioideae</taxon>
        <taxon>Atripliceae</taxon>
        <taxon>Chenopodium</taxon>
    </lineage>
</organism>
<dbReference type="InterPro" id="IPR007526">
    <property type="entry name" value="SWIRM"/>
</dbReference>
<evidence type="ECO:0000313" key="14">
    <source>
        <dbReference type="Proteomes" id="UP000596660"/>
    </source>
</evidence>
<dbReference type="AlphaFoldDB" id="A0A803M6M2"/>
<feature type="region of interest" description="Disordered" evidence="8">
    <location>
        <begin position="181"/>
        <end position="208"/>
    </location>
</feature>
<dbReference type="SMART" id="SM00717">
    <property type="entry name" value="SANT"/>
    <property type="match status" value="1"/>
</dbReference>
<evidence type="ECO:0000256" key="3">
    <source>
        <dbReference type="ARBA" id="ARBA00023015"/>
    </source>
</evidence>
<evidence type="ECO:0000256" key="2">
    <source>
        <dbReference type="ARBA" id="ARBA00022473"/>
    </source>
</evidence>
<dbReference type="FunFam" id="1.10.10.60:FF:000014">
    <property type="entry name" value="SWI/SNF complex subunit SMARCC2 isoform C"/>
    <property type="match status" value="1"/>
</dbReference>
<dbReference type="GO" id="GO:0003677">
    <property type="term" value="F:DNA binding"/>
    <property type="evidence" value="ECO:0007669"/>
    <property type="project" value="UniProtKB-KW"/>
</dbReference>
<dbReference type="PANTHER" id="PTHR12802:SF44">
    <property type="entry name" value="SWI_SNF COMPLEX SUBUNIT SWI3B"/>
    <property type="match status" value="1"/>
</dbReference>
<reference evidence="13" key="1">
    <citation type="journal article" date="2017" name="Nature">
        <title>The genome of Chenopodium quinoa.</title>
        <authorList>
            <person name="Jarvis D.E."/>
            <person name="Ho Y.S."/>
            <person name="Lightfoot D.J."/>
            <person name="Schmoeckel S.M."/>
            <person name="Li B."/>
            <person name="Borm T.J.A."/>
            <person name="Ohyanagi H."/>
            <person name="Mineta K."/>
            <person name="Michell C.T."/>
            <person name="Saber N."/>
            <person name="Kharbatia N.M."/>
            <person name="Rupper R.R."/>
            <person name="Sharp A.R."/>
            <person name="Dally N."/>
            <person name="Boughton B.A."/>
            <person name="Woo Y.H."/>
            <person name="Gao G."/>
            <person name="Schijlen E.G.W.M."/>
            <person name="Guo X."/>
            <person name="Momin A.A."/>
            <person name="Negrao S."/>
            <person name="Al-Babili S."/>
            <person name="Gehring C."/>
            <person name="Roessner U."/>
            <person name="Jung C."/>
            <person name="Murphy K."/>
            <person name="Arold S.T."/>
            <person name="Gojobori T."/>
            <person name="van der Linden C.G."/>
            <person name="van Loo E.N."/>
            <person name="Jellen E.N."/>
            <person name="Maughan P.J."/>
            <person name="Tester M."/>
        </authorList>
    </citation>
    <scope>NUCLEOTIDE SEQUENCE [LARGE SCALE GENOMIC DNA]</scope>
    <source>
        <strain evidence="13">cv. PI 614886</strain>
    </source>
</reference>
<dbReference type="Proteomes" id="UP000596660">
    <property type="component" value="Unplaced"/>
</dbReference>
<evidence type="ECO:0000256" key="4">
    <source>
        <dbReference type="ARBA" id="ARBA00023125"/>
    </source>
</evidence>
<evidence type="ECO:0000256" key="7">
    <source>
        <dbReference type="SAM" id="Coils"/>
    </source>
</evidence>
<keyword evidence="5" id="KW-0804">Transcription</keyword>
<dbReference type="CDD" id="cd00167">
    <property type="entry name" value="SANT"/>
    <property type="match status" value="1"/>
</dbReference>
<feature type="domain" description="HTH myb-type" evidence="12">
    <location>
        <begin position="125"/>
        <end position="175"/>
    </location>
</feature>
<evidence type="ECO:0000259" key="11">
    <source>
        <dbReference type="PROSITE" id="PS51293"/>
    </source>
</evidence>
<feature type="region of interest" description="Disordered" evidence="8">
    <location>
        <begin position="1"/>
        <end position="29"/>
    </location>
</feature>
<dbReference type="InterPro" id="IPR017930">
    <property type="entry name" value="Myb_dom"/>
</dbReference>
<dbReference type="Pfam" id="PF00249">
    <property type="entry name" value="Myb_DNA-binding"/>
    <property type="match status" value="1"/>
</dbReference>
<evidence type="ECO:0000256" key="5">
    <source>
        <dbReference type="ARBA" id="ARBA00023163"/>
    </source>
</evidence>